<protein>
    <submittedName>
        <fullName evidence="2">Uncharacterized protein LOC112687035</fullName>
    </submittedName>
</protein>
<dbReference type="AlphaFoldDB" id="A0A8B8FXU6"/>
<dbReference type="GeneID" id="112687035"/>
<proteinExistence type="predicted"/>
<dbReference type="OrthoDB" id="6611848at2759"/>
<accession>A0A8B8FXU6</accession>
<organism evidence="1 2">
    <name type="scientific">Sipha flava</name>
    <name type="common">yellow sugarcane aphid</name>
    <dbReference type="NCBI Taxonomy" id="143950"/>
    <lineage>
        <taxon>Eukaryota</taxon>
        <taxon>Metazoa</taxon>
        <taxon>Ecdysozoa</taxon>
        <taxon>Arthropoda</taxon>
        <taxon>Hexapoda</taxon>
        <taxon>Insecta</taxon>
        <taxon>Pterygota</taxon>
        <taxon>Neoptera</taxon>
        <taxon>Paraneoptera</taxon>
        <taxon>Hemiptera</taxon>
        <taxon>Sternorrhyncha</taxon>
        <taxon>Aphidomorpha</taxon>
        <taxon>Aphidoidea</taxon>
        <taxon>Aphididae</taxon>
        <taxon>Sipha</taxon>
    </lineage>
</organism>
<dbReference type="RefSeq" id="XP_025415348.1">
    <property type="nucleotide sequence ID" value="XM_025559563.1"/>
</dbReference>
<dbReference type="Proteomes" id="UP000694846">
    <property type="component" value="Unplaced"/>
</dbReference>
<sequence length="137" mass="15855">MNPRIAILTLKTDNFDMVLIYAYAPTEDKDKRKKSFEDAFLELIAVFPNEIGHIFSDYVLHNYIEPDCPFNTKLWAMKLSENPRTTNAAESFHRTFNSQFYSSHPAIYIVIQTLIETQSETSLKIATVEQGKKKKCQ</sequence>
<name>A0A8B8FXU6_9HEMI</name>
<gene>
    <name evidence="2" type="primary">LOC112687035</name>
</gene>
<reference evidence="2" key="1">
    <citation type="submission" date="2025-08" db="UniProtKB">
        <authorList>
            <consortium name="RefSeq"/>
        </authorList>
    </citation>
    <scope>IDENTIFICATION</scope>
    <source>
        <tissue evidence="2">Whole body</tissue>
    </source>
</reference>
<evidence type="ECO:0000313" key="1">
    <source>
        <dbReference type="Proteomes" id="UP000694846"/>
    </source>
</evidence>
<keyword evidence="1" id="KW-1185">Reference proteome</keyword>
<evidence type="ECO:0000313" key="2">
    <source>
        <dbReference type="RefSeq" id="XP_025415348.1"/>
    </source>
</evidence>